<name>A0A6A5BIX5_NAEFO</name>
<feature type="compositionally biased region" description="Basic residues" evidence="7">
    <location>
        <begin position="615"/>
        <end position="626"/>
    </location>
</feature>
<dbReference type="CDD" id="cd03354">
    <property type="entry name" value="LbH_SAT"/>
    <property type="match status" value="1"/>
</dbReference>
<dbReference type="VEuPathDB" id="AmoebaDB:NF0030180"/>
<reference evidence="8 9" key="1">
    <citation type="journal article" date="2019" name="Sci. Rep.">
        <title>Nanopore sequencing improves the draft genome of the human pathogenic amoeba Naegleria fowleri.</title>
        <authorList>
            <person name="Liechti N."/>
            <person name="Schurch N."/>
            <person name="Bruggmann R."/>
            <person name="Wittwer M."/>
        </authorList>
    </citation>
    <scope>NUCLEOTIDE SEQUENCE [LARGE SCALE GENOMIC DNA]</scope>
    <source>
        <strain evidence="8 9">ATCC 30894</strain>
    </source>
</reference>
<dbReference type="InterPro" id="IPR042122">
    <property type="entry name" value="Ser_AcTrfase_N_sf"/>
</dbReference>
<dbReference type="GO" id="GO:0006790">
    <property type="term" value="P:sulfur compound metabolic process"/>
    <property type="evidence" value="ECO:0007669"/>
    <property type="project" value="UniProtKB-ARBA"/>
</dbReference>
<dbReference type="SUPFAM" id="SSF51161">
    <property type="entry name" value="Trimeric LpxA-like enzymes"/>
    <property type="match status" value="1"/>
</dbReference>
<dbReference type="NCBIfam" id="NF041874">
    <property type="entry name" value="EPS_EpsC"/>
    <property type="match status" value="1"/>
</dbReference>
<proteinExistence type="inferred from homology"/>
<feature type="compositionally biased region" description="Polar residues" evidence="7">
    <location>
        <begin position="459"/>
        <end position="480"/>
    </location>
</feature>
<dbReference type="InterPro" id="IPR053376">
    <property type="entry name" value="Serine_acetyltransferase"/>
</dbReference>
<comment type="catalytic activity">
    <reaction evidence="6">
        <text>L-serine + acetyl-CoA = O-acetyl-L-serine + CoA</text>
        <dbReference type="Rhea" id="RHEA:24560"/>
        <dbReference type="ChEBI" id="CHEBI:33384"/>
        <dbReference type="ChEBI" id="CHEBI:57287"/>
        <dbReference type="ChEBI" id="CHEBI:57288"/>
        <dbReference type="ChEBI" id="CHEBI:58340"/>
        <dbReference type="EC" id="2.3.1.30"/>
    </reaction>
</comment>
<feature type="region of interest" description="Disordered" evidence="7">
    <location>
        <begin position="1"/>
        <end position="59"/>
    </location>
</feature>
<dbReference type="GO" id="GO:0009001">
    <property type="term" value="F:serine O-acetyltransferase activity"/>
    <property type="evidence" value="ECO:0007669"/>
    <property type="project" value="UniProtKB-EC"/>
</dbReference>
<dbReference type="PANTHER" id="PTHR42811">
    <property type="entry name" value="SERINE ACETYLTRANSFERASE"/>
    <property type="match status" value="1"/>
</dbReference>
<evidence type="ECO:0000256" key="3">
    <source>
        <dbReference type="ARBA" id="ARBA00022605"/>
    </source>
</evidence>
<feature type="region of interest" description="Disordered" evidence="7">
    <location>
        <begin position="394"/>
        <end position="500"/>
    </location>
</feature>
<evidence type="ECO:0000256" key="7">
    <source>
        <dbReference type="SAM" id="MobiDB-lite"/>
    </source>
</evidence>
<evidence type="ECO:0000256" key="5">
    <source>
        <dbReference type="ARBA" id="ARBA00023315"/>
    </source>
</evidence>
<comment type="similarity">
    <text evidence="1">Belongs to the transferase hexapeptide repeat family.</text>
</comment>
<dbReference type="Gene3D" id="2.160.10.10">
    <property type="entry name" value="Hexapeptide repeat proteins"/>
    <property type="match status" value="1"/>
</dbReference>
<dbReference type="GO" id="GO:0170033">
    <property type="term" value="P:L-amino acid metabolic process"/>
    <property type="evidence" value="ECO:0007669"/>
    <property type="project" value="UniProtKB-ARBA"/>
</dbReference>
<dbReference type="Proteomes" id="UP000444721">
    <property type="component" value="Unassembled WGS sequence"/>
</dbReference>
<evidence type="ECO:0000256" key="4">
    <source>
        <dbReference type="ARBA" id="ARBA00022679"/>
    </source>
</evidence>
<evidence type="ECO:0000256" key="2">
    <source>
        <dbReference type="ARBA" id="ARBA00013266"/>
    </source>
</evidence>
<evidence type="ECO:0000313" key="9">
    <source>
        <dbReference type="Proteomes" id="UP000444721"/>
    </source>
</evidence>
<dbReference type="Pfam" id="PF00132">
    <property type="entry name" value="Hexapep"/>
    <property type="match status" value="1"/>
</dbReference>
<dbReference type="VEuPathDB" id="AmoebaDB:NfTy_059530"/>
<dbReference type="VEuPathDB" id="AmoebaDB:FDP41_003185"/>
<dbReference type="GeneID" id="68110403"/>
<dbReference type="InterPro" id="IPR001451">
    <property type="entry name" value="Hexapep"/>
</dbReference>
<keyword evidence="4" id="KW-0808">Transferase</keyword>
<gene>
    <name evidence="8" type="ORF">FDP41_003185</name>
</gene>
<keyword evidence="5" id="KW-0012">Acyltransferase</keyword>
<protein>
    <recommendedName>
        <fullName evidence="2">serine O-acetyltransferase</fullName>
        <ecNumber evidence="2">2.3.1.30</ecNumber>
    </recommendedName>
</protein>
<dbReference type="FunFam" id="2.160.10.10:FF:000007">
    <property type="entry name" value="Serine acetyltransferase"/>
    <property type="match status" value="1"/>
</dbReference>
<feature type="region of interest" description="Disordered" evidence="7">
    <location>
        <begin position="600"/>
        <end position="669"/>
    </location>
</feature>
<dbReference type="RefSeq" id="XP_044562576.1">
    <property type="nucleotide sequence ID" value="XM_044706461.1"/>
</dbReference>
<keyword evidence="3" id="KW-0028">Amino-acid biosynthesis</keyword>
<organism evidence="8 9">
    <name type="scientific">Naegleria fowleri</name>
    <name type="common">Brain eating amoeba</name>
    <dbReference type="NCBI Taxonomy" id="5763"/>
    <lineage>
        <taxon>Eukaryota</taxon>
        <taxon>Discoba</taxon>
        <taxon>Heterolobosea</taxon>
        <taxon>Tetramitia</taxon>
        <taxon>Eutetramitia</taxon>
        <taxon>Vahlkampfiidae</taxon>
        <taxon>Naegleria</taxon>
    </lineage>
</organism>
<evidence type="ECO:0000256" key="1">
    <source>
        <dbReference type="ARBA" id="ARBA00007274"/>
    </source>
</evidence>
<dbReference type="EMBL" id="VFQX01000033">
    <property type="protein sequence ID" value="KAF0977863.1"/>
    <property type="molecule type" value="Genomic_DNA"/>
</dbReference>
<dbReference type="OrthoDB" id="25818at2759"/>
<feature type="compositionally biased region" description="Basic and acidic residues" evidence="7">
    <location>
        <begin position="656"/>
        <end position="669"/>
    </location>
</feature>
<dbReference type="InterPro" id="IPR011004">
    <property type="entry name" value="Trimer_LpxA-like_sf"/>
</dbReference>
<feature type="compositionally biased region" description="Low complexity" evidence="7">
    <location>
        <begin position="397"/>
        <end position="446"/>
    </location>
</feature>
<feature type="compositionally biased region" description="Low complexity" evidence="7">
    <location>
        <begin position="627"/>
        <end position="645"/>
    </location>
</feature>
<dbReference type="GO" id="GO:1901607">
    <property type="term" value="P:alpha-amino acid biosynthetic process"/>
    <property type="evidence" value="ECO:0007669"/>
    <property type="project" value="UniProtKB-ARBA"/>
</dbReference>
<dbReference type="InterPro" id="IPR045304">
    <property type="entry name" value="LbH_SAT"/>
</dbReference>
<accession>A0A6A5BIX5</accession>
<feature type="compositionally biased region" description="Polar residues" evidence="7">
    <location>
        <begin position="488"/>
        <end position="498"/>
    </location>
</feature>
<dbReference type="Gene3D" id="1.10.3130.10">
    <property type="entry name" value="serine acetyltransferase, domain 1"/>
    <property type="match status" value="1"/>
</dbReference>
<evidence type="ECO:0000256" key="6">
    <source>
        <dbReference type="ARBA" id="ARBA00049486"/>
    </source>
</evidence>
<dbReference type="AlphaFoldDB" id="A0A6A5BIX5"/>
<keyword evidence="9" id="KW-1185">Reference proteome</keyword>
<evidence type="ECO:0000313" key="8">
    <source>
        <dbReference type="EMBL" id="KAF0977863.1"/>
    </source>
</evidence>
<dbReference type="VEuPathDB" id="AmoebaDB:NF0030170"/>
<sequence>MSSSLVPPLREQNGHHDWPIMEQQHQQQAPYSRTTRSDSSASSISLSSETTSSIKPFSSSSYSDLVVMESIADSNSSSSTTTTRREDLTWINHHQHHHSNDVATTSLTNTTIPPEKVHSDTTCSQNQSVVAFHMQQQQHVAPSNNNNNKAALSHHEFHSNHHHHHHHSKKMEEGEALLSSLSKISTCKQKPHLDNQFAHTQVCVCPEPLWSQIRADVGVIIDIDPAFDNYLELLLYPGLWAIMVYRIAHCLYYLLYSPDLERGTWRFFCCKVLQFFSKLLSMIARTLTGIEIHPGAQIGKGFFIDHGSGVVIGETAIVGNYCTLYQGVTLGGTSTTKGKRHPTLGDHVLVGSGAKVLGNIVIGSNVKIGAGSVVVKDAPSDCTLVGVPARCIKNKKSSSSSSSSSINNSVVDSNNNNNNNNNGMMINNNNNNNNNNMNNNSISSSHGENESGDGGGAGTFNNMFISSSQPTSHTQEEQQPPHTPLNGVATTTTTSHPSKNLHLSIDTKQQQHAPSLTLKEEEHKNFNFGVLSPTTNSVINLMLNAFTKQQEKKNIDASSTVYQYDDIDAQAIRALYLREKRLEQEIEYLKKKLKLAGFSIDDSSSDEGETNLKNSAKRMMRNRKKPSPSTTTTTISGSDSDTASTVELVIPPNSPPRREKLPPVDSNRDRVLRGGPHGVIYDIGGHVVHQIADNEEECFKVLFESTDSVELVDGGGI</sequence>
<dbReference type="GO" id="GO:0170039">
    <property type="term" value="P:proteinogenic amino acid metabolic process"/>
    <property type="evidence" value="ECO:0007669"/>
    <property type="project" value="UniProtKB-ARBA"/>
</dbReference>
<feature type="compositionally biased region" description="Low complexity" evidence="7">
    <location>
        <begin position="32"/>
        <end position="59"/>
    </location>
</feature>
<comment type="caution">
    <text evidence="8">The sequence shown here is derived from an EMBL/GenBank/DDBJ whole genome shotgun (WGS) entry which is preliminary data.</text>
</comment>
<dbReference type="EC" id="2.3.1.30" evidence="2"/>